<dbReference type="Gene3D" id="1.20.120.1630">
    <property type="match status" value="1"/>
</dbReference>
<feature type="transmembrane region" description="Helical" evidence="5">
    <location>
        <begin position="33"/>
        <end position="54"/>
    </location>
</feature>
<dbReference type="GO" id="GO:0004671">
    <property type="term" value="F:protein C-terminal S-isoprenylcysteine carboxyl O-methyltransferase activity"/>
    <property type="evidence" value="ECO:0007669"/>
    <property type="project" value="InterPro"/>
</dbReference>
<evidence type="ECO:0000256" key="3">
    <source>
        <dbReference type="ARBA" id="ARBA00022989"/>
    </source>
</evidence>
<keyword evidence="3 5" id="KW-1133">Transmembrane helix</keyword>
<evidence type="ECO:0000313" key="6">
    <source>
        <dbReference type="EMBL" id="GAP13292.1"/>
    </source>
</evidence>
<dbReference type="InterPro" id="IPR052527">
    <property type="entry name" value="Metal_cation-efflux_comp"/>
</dbReference>
<name>A0A0S7B7D7_9CHLR</name>
<dbReference type="STRING" id="360412.LARV_01045"/>
<dbReference type="EMBL" id="DF967972">
    <property type="protein sequence ID" value="GAP13292.1"/>
    <property type="molecule type" value="Genomic_DNA"/>
</dbReference>
<evidence type="ECO:0000256" key="2">
    <source>
        <dbReference type="ARBA" id="ARBA00022692"/>
    </source>
</evidence>
<sequence length="226" mass="25331">MNRTIVIFLAFFVPVLAVLLAGLGWKTLPDNPLGWFLFVTGAVFAIGVVIVLWIRRKAIWQPRSGGVMTREEKGDRSFWLYLPGAMAAFFIPPLEYLYLPAVLPRSSAFAWTGGILVILGCTLFAWARRTLRAAYSGHLSVTSEQILVQSGPYRIVRHPAYLGYFLMSLGVCSGYSSLYGLISIPLLLMPGLVYRIRTEDKMLEGHFQDQFRAYAAHTARLIPGIW</sequence>
<evidence type="ECO:0008006" key="8">
    <source>
        <dbReference type="Google" id="ProtNLM"/>
    </source>
</evidence>
<organism evidence="6">
    <name type="scientific">Longilinea arvoryzae</name>
    <dbReference type="NCBI Taxonomy" id="360412"/>
    <lineage>
        <taxon>Bacteria</taxon>
        <taxon>Bacillati</taxon>
        <taxon>Chloroflexota</taxon>
        <taxon>Anaerolineae</taxon>
        <taxon>Anaerolineales</taxon>
        <taxon>Anaerolineaceae</taxon>
        <taxon>Longilinea</taxon>
    </lineage>
</organism>
<dbReference type="GO" id="GO:0016020">
    <property type="term" value="C:membrane"/>
    <property type="evidence" value="ECO:0007669"/>
    <property type="project" value="UniProtKB-SubCell"/>
</dbReference>
<dbReference type="Pfam" id="PF04140">
    <property type="entry name" value="ICMT"/>
    <property type="match status" value="1"/>
</dbReference>
<evidence type="ECO:0000256" key="1">
    <source>
        <dbReference type="ARBA" id="ARBA00004141"/>
    </source>
</evidence>
<dbReference type="PANTHER" id="PTHR43847:SF1">
    <property type="entry name" value="BLL3993 PROTEIN"/>
    <property type="match status" value="1"/>
</dbReference>
<evidence type="ECO:0000313" key="7">
    <source>
        <dbReference type="Proteomes" id="UP000055060"/>
    </source>
</evidence>
<accession>A0A0S7B7D7</accession>
<keyword evidence="4 5" id="KW-0472">Membrane</keyword>
<dbReference type="OrthoDB" id="5471300at2"/>
<comment type="subcellular location">
    <subcellularLocation>
        <location evidence="1">Membrane</location>
        <topology evidence="1">Multi-pass membrane protein</topology>
    </subcellularLocation>
</comment>
<evidence type="ECO:0000256" key="5">
    <source>
        <dbReference type="SAM" id="Phobius"/>
    </source>
</evidence>
<evidence type="ECO:0000256" key="4">
    <source>
        <dbReference type="ARBA" id="ARBA00023136"/>
    </source>
</evidence>
<protein>
    <recommendedName>
        <fullName evidence="8">Protein-S-isoprenylcysteine O-methyltransferase Ste14</fullName>
    </recommendedName>
</protein>
<dbReference type="AlphaFoldDB" id="A0A0S7B7D7"/>
<reference evidence="6" key="1">
    <citation type="submission" date="2015-07" db="EMBL/GenBank/DDBJ databases">
        <title>Draft Genome Sequences of Anaerolinea thermolimosa IMO-1, Bellilinea caldifistulae GOMI-1, Leptolinea tardivitalis YMTK-2, Levilinea saccharolytica KIBI-1,Longilinea arvoryzae KOME-1, Previously Described as Members of the Anaerolineaceae (Chloroflexi).</title>
        <authorList>
            <person name="Sekiguchi Y."/>
            <person name="Ohashi A."/>
            <person name="Matsuura N."/>
            <person name="Tourlousse M.D."/>
        </authorList>
    </citation>
    <scope>NUCLEOTIDE SEQUENCE [LARGE SCALE GENOMIC DNA]</scope>
    <source>
        <strain evidence="6">KOME-1</strain>
    </source>
</reference>
<dbReference type="PANTHER" id="PTHR43847">
    <property type="entry name" value="BLL3993 PROTEIN"/>
    <property type="match status" value="1"/>
</dbReference>
<feature type="transmembrane region" description="Helical" evidence="5">
    <location>
        <begin position="161"/>
        <end position="182"/>
    </location>
</feature>
<dbReference type="InterPro" id="IPR007269">
    <property type="entry name" value="ICMT_MeTrfase"/>
</dbReference>
<keyword evidence="7" id="KW-1185">Reference proteome</keyword>
<proteinExistence type="predicted"/>
<dbReference type="Proteomes" id="UP000055060">
    <property type="component" value="Unassembled WGS sequence"/>
</dbReference>
<gene>
    <name evidence="6" type="ORF">LARV_01045</name>
</gene>
<feature type="transmembrane region" description="Helical" evidence="5">
    <location>
        <begin position="108"/>
        <end position="127"/>
    </location>
</feature>
<keyword evidence="2 5" id="KW-0812">Transmembrane</keyword>
<dbReference type="RefSeq" id="WP_075072640.1">
    <property type="nucleotide sequence ID" value="NZ_DF967972.1"/>
</dbReference>
<feature type="transmembrane region" description="Helical" evidence="5">
    <location>
        <begin position="78"/>
        <end position="96"/>
    </location>
</feature>